<dbReference type="PANTHER" id="PTHR30465">
    <property type="entry name" value="INNER MEMBRANE ABC TRANSPORTER"/>
    <property type="match status" value="1"/>
</dbReference>
<gene>
    <name evidence="10" type="ORF">SAMN05444002_3186</name>
</gene>
<dbReference type="Pfam" id="PF00528">
    <property type="entry name" value="BPD_transp_1"/>
    <property type="match status" value="1"/>
</dbReference>
<feature type="transmembrane region" description="Helical" evidence="7">
    <location>
        <begin position="310"/>
        <end position="337"/>
    </location>
</feature>
<evidence type="ECO:0000256" key="1">
    <source>
        <dbReference type="ARBA" id="ARBA00004651"/>
    </source>
</evidence>
<feature type="transmembrane region" description="Helical" evidence="7">
    <location>
        <begin position="357"/>
        <end position="383"/>
    </location>
</feature>
<evidence type="ECO:0000256" key="4">
    <source>
        <dbReference type="ARBA" id="ARBA00022692"/>
    </source>
</evidence>
<feature type="transmembrane region" description="Helical" evidence="7">
    <location>
        <begin position="194"/>
        <end position="220"/>
    </location>
</feature>
<keyword evidence="11" id="KW-1185">Reference proteome</keyword>
<keyword evidence="3" id="KW-1003">Cell membrane</keyword>
<feature type="transmembrane region" description="Helical" evidence="7">
    <location>
        <begin position="161"/>
        <end position="182"/>
    </location>
</feature>
<dbReference type="SUPFAM" id="SSF161098">
    <property type="entry name" value="MetI-like"/>
    <property type="match status" value="1"/>
</dbReference>
<evidence type="ECO:0000313" key="11">
    <source>
        <dbReference type="Proteomes" id="UP000184932"/>
    </source>
</evidence>
<dbReference type="GO" id="GO:0042884">
    <property type="term" value="P:microcin transport"/>
    <property type="evidence" value="ECO:0007669"/>
    <property type="project" value="TreeGrafter"/>
</dbReference>
<feature type="transmembrane region" description="Helical" evidence="7">
    <location>
        <begin position="9"/>
        <end position="26"/>
    </location>
</feature>
<dbReference type="CDD" id="cd06261">
    <property type="entry name" value="TM_PBP2"/>
    <property type="match status" value="1"/>
</dbReference>
<dbReference type="PROSITE" id="PS50928">
    <property type="entry name" value="ABC_TM1"/>
    <property type="match status" value="1"/>
</dbReference>
<evidence type="ECO:0000256" key="5">
    <source>
        <dbReference type="ARBA" id="ARBA00022989"/>
    </source>
</evidence>
<evidence type="ECO:0000256" key="7">
    <source>
        <dbReference type="RuleBase" id="RU363032"/>
    </source>
</evidence>
<dbReference type="InterPro" id="IPR035906">
    <property type="entry name" value="MetI-like_sf"/>
</dbReference>
<dbReference type="RefSeq" id="WP_074257115.1">
    <property type="nucleotide sequence ID" value="NZ_FSRL01000001.1"/>
</dbReference>
<evidence type="ECO:0000259" key="9">
    <source>
        <dbReference type="PROSITE" id="PS50928"/>
    </source>
</evidence>
<feature type="domain" description="ABC transmembrane type-1" evidence="9">
    <location>
        <begin position="159"/>
        <end position="380"/>
    </location>
</feature>
<organism evidence="10 11">
    <name type="scientific">Vannielia litorea</name>
    <dbReference type="NCBI Taxonomy" id="1217970"/>
    <lineage>
        <taxon>Bacteria</taxon>
        <taxon>Pseudomonadati</taxon>
        <taxon>Pseudomonadota</taxon>
        <taxon>Alphaproteobacteria</taxon>
        <taxon>Rhodobacterales</taxon>
        <taxon>Paracoccaceae</taxon>
        <taxon>Vannielia</taxon>
    </lineage>
</organism>
<feature type="transmembrane region" description="Helical" evidence="7">
    <location>
        <begin position="252"/>
        <end position="275"/>
    </location>
</feature>
<reference evidence="11" key="1">
    <citation type="submission" date="2016-11" db="EMBL/GenBank/DDBJ databases">
        <authorList>
            <person name="Varghese N."/>
            <person name="Submissions S."/>
        </authorList>
    </citation>
    <scope>NUCLEOTIDE SEQUENCE [LARGE SCALE GENOMIC DNA]</scope>
    <source>
        <strain evidence="11">DSM 29440</strain>
    </source>
</reference>
<feature type="region of interest" description="Disordered" evidence="8">
    <location>
        <begin position="50"/>
        <end position="70"/>
    </location>
</feature>
<dbReference type="InterPro" id="IPR000515">
    <property type="entry name" value="MetI-like"/>
</dbReference>
<evidence type="ECO:0000256" key="3">
    <source>
        <dbReference type="ARBA" id="ARBA00022475"/>
    </source>
</evidence>
<comment type="similarity">
    <text evidence="7">Belongs to the binding-protein-dependent transport system permease family.</text>
</comment>
<comment type="subcellular location">
    <subcellularLocation>
        <location evidence="1 7">Cell membrane</location>
        <topology evidence="1 7">Multi-pass membrane protein</topology>
    </subcellularLocation>
</comment>
<evidence type="ECO:0000256" key="8">
    <source>
        <dbReference type="SAM" id="MobiDB-lite"/>
    </source>
</evidence>
<dbReference type="STRING" id="1217970.SAMN05444002_3186"/>
<dbReference type="EMBL" id="FSRL01000001">
    <property type="protein sequence ID" value="SIO16333.1"/>
    <property type="molecule type" value="Genomic_DNA"/>
</dbReference>
<dbReference type="OrthoDB" id="9807402at2"/>
<keyword evidence="6 7" id="KW-0472">Membrane</keyword>
<sequence length="394" mass="43362">MSAYILRRLLLIIPTLFGIMLVNFVLTQFVPGGPIEAVIAKVEEGQSAGDNVTGGADAGQPPGSESVDERYQGARGLSPEFLAQLEVQMGFARVVCEEGYEPRDGVAITHRDLSSDACTKQDIGMVERFFIMMGQYVTFDFGESYFKSKSVVSLVIEKMPVSITLGLWSTLIAYMISIPLGIRKAVRDGSRFDTWSSGVIVAAYAIPGFIFAILLLVLFAGGSYWKIFPLRGLTSPNAIWDQLSLWGKIVDYLWHIFLPVLASSIAGFASLTLLTKNSFLDEIKKQYVITARAKGLSESRVLYGHVFRNAMLIVIAGFPGAFLGVFFGSSLVIEWLFSLDGLGRLGFESVVDRDYPVVFGTLFVFGLIGLLVNILSDLMYVFVDPRIDFERRAG</sequence>
<dbReference type="Proteomes" id="UP000184932">
    <property type="component" value="Unassembled WGS sequence"/>
</dbReference>
<name>A0A1N6H997_9RHOB</name>
<protein>
    <submittedName>
        <fullName evidence="10">Microcin C transport system permease protein</fullName>
    </submittedName>
</protein>
<dbReference type="AlphaFoldDB" id="A0A1N6H997"/>
<dbReference type="GO" id="GO:0055085">
    <property type="term" value="P:transmembrane transport"/>
    <property type="evidence" value="ECO:0007669"/>
    <property type="project" value="InterPro"/>
</dbReference>
<dbReference type="PANTHER" id="PTHR30465:SF66">
    <property type="entry name" value="INNER MEMBRANE ABC TRANSPORTER PERMEASE PROTEIN YEJB"/>
    <property type="match status" value="1"/>
</dbReference>
<accession>A0A1N6H997</accession>
<dbReference type="Gene3D" id="1.10.3720.10">
    <property type="entry name" value="MetI-like"/>
    <property type="match status" value="1"/>
</dbReference>
<evidence type="ECO:0000256" key="6">
    <source>
        <dbReference type="ARBA" id="ARBA00023136"/>
    </source>
</evidence>
<evidence type="ECO:0000313" key="10">
    <source>
        <dbReference type="EMBL" id="SIO16333.1"/>
    </source>
</evidence>
<keyword evidence="2 7" id="KW-0813">Transport</keyword>
<keyword evidence="5 7" id="KW-1133">Transmembrane helix</keyword>
<proteinExistence type="inferred from homology"/>
<keyword evidence="4 7" id="KW-0812">Transmembrane</keyword>
<evidence type="ECO:0000256" key="2">
    <source>
        <dbReference type="ARBA" id="ARBA00022448"/>
    </source>
</evidence>
<dbReference type="GO" id="GO:0005886">
    <property type="term" value="C:plasma membrane"/>
    <property type="evidence" value="ECO:0007669"/>
    <property type="project" value="UniProtKB-SubCell"/>
</dbReference>